<evidence type="ECO:0000256" key="6">
    <source>
        <dbReference type="SAM" id="Phobius"/>
    </source>
</evidence>
<dbReference type="InterPro" id="IPR008271">
    <property type="entry name" value="Ser/Thr_kinase_AS"/>
</dbReference>
<dbReference type="SMART" id="SM00220">
    <property type="entry name" value="S_TKc"/>
    <property type="match status" value="1"/>
</dbReference>
<dbReference type="KEGG" id="uam:UABAM_02425"/>
<keyword evidence="6" id="KW-1133">Transmembrane helix</keyword>
<keyword evidence="1" id="KW-0808">Transferase</keyword>
<dbReference type="Pfam" id="PF00069">
    <property type="entry name" value="Pkinase"/>
    <property type="match status" value="1"/>
</dbReference>
<dbReference type="CDD" id="cd14014">
    <property type="entry name" value="STKc_PknB_like"/>
    <property type="match status" value="1"/>
</dbReference>
<dbReference type="PANTHER" id="PTHR43289:SF6">
    <property type="entry name" value="SERINE_THREONINE-PROTEIN KINASE NEKL-3"/>
    <property type="match status" value="1"/>
</dbReference>
<feature type="binding site" evidence="5">
    <location>
        <position position="97"/>
    </location>
    <ligand>
        <name>ATP</name>
        <dbReference type="ChEBI" id="CHEBI:30616"/>
    </ligand>
</feature>
<keyword evidence="4 5" id="KW-0067">ATP-binding</keyword>
<dbReference type="Gene3D" id="2.130.10.10">
    <property type="entry name" value="YVTN repeat-like/Quinoprotein amine dehydrogenase"/>
    <property type="match status" value="1"/>
</dbReference>
<feature type="domain" description="Protein kinase" evidence="7">
    <location>
        <begin position="68"/>
        <end position="327"/>
    </location>
</feature>
<evidence type="ECO:0000256" key="5">
    <source>
        <dbReference type="PROSITE-ProRule" id="PRU10141"/>
    </source>
</evidence>
<organism evidence="8 9">
    <name type="scientific">Uabimicrobium amorphum</name>
    <dbReference type="NCBI Taxonomy" id="2596890"/>
    <lineage>
        <taxon>Bacteria</taxon>
        <taxon>Pseudomonadati</taxon>
        <taxon>Planctomycetota</taxon>
        <taxon>Candidatus Uabimicrobiia</taxon>
        <taxon>Candidatus Uabimicrobiales</taxon>
        <taxon>Candidatus Uabimicrobiaceae</taxon>
        <taxon>Candidatus Uabimicrobium</taxon>
    </lineage>
</organism>
<dbReference type="Gene3D" id="1.10.510.10">
    <property type="entry name" value="Transferase(Phosphotransferase) domain 1"/>
    <property type="match status" value="1"/>
</dbReference>
<dbReference type="SUPFAM" id="SSF56112">
    <property type="entry name" value="Protein kinase-like (PK-like)"/>
    <property type="match status" value="1"/>
</dbReference>
<feature type="transmembrane region" description="Helical" evidence="6">
    <location>
        <begin position="352"/>
        <end position="373"/>
    </location>
</feature>
<dbReference type="PROSITE" id="PS50011">
    <property type="entry name" value="PROTEIN_KINASE_DOM"/>
    <property type="match status" value="1"/>
</dbReference>
<dbReference type="SUPFAM" id="SSF50969">
    <property type="entry name" value="YVTN repeat-like/Quinoprotein amine dehydrogenase"/>
    <property type="match status" value="1"/>
</dbReference>
<keyword evidence="3 8" id="KW-0418">Kinase</keyword>
<gene>
    <name evidence="8" type="ORF">UABAM_02425</name>
</gene>
<evidence type="ECO:0000256" key="1">
    <source>
        <dbReference type="ARBA" id="ARBA00022679"/>
    </source>
</evidence>
<dbReference type="SUPFAM" id="SSF82171">
    <property type="entry name" value="DPP6 N-terminal domain-like"/>
    <property type="match status" value="1"/>
</dbReference>
<evidence type="ECO:0000313" key="8">
    <source>
        <dbReference type="EMBL" id="BBM84069.1"/>
    </source>
</evidence>
<dbReference type="Proteomes" id="UP000326354">
    <property type="component" value="Chromosome"/>
</dbReference>
<dbReference type="InterPro" id="IPR011009">
    <property type="entry name" value="Kinase-like_dom_sf"/>
</dbReference>
<dbReference type="GO" id="GO:0004674">
    <property type="term" value="F:protein serine/threonine kinase activity"/>
    <property type="evidence" value="ECO:0007669"/>
    <property type="project" value="TreeGrafter"/>
</dbReference>
<dbReference type="GO" id="GO:0005524">
    <property type="term" value="F:ATP binding"/>
    <property type="evidence" value="ECO:0007669"/>
    <property type="project" value="UniProtKB-UniRule"/>
</dbReference>
<sequence>MSQTWFVKSNKNGKVFGPYTQELLQKYIEEGRINRNEYVISADNNTWHDINANATPAIESMQQQLGKYNIIKELGRGGMGIVFQAEDTQLQRMCALKVLLPELRCDLQAVQRFQSEAKAVAQIQHPGIIQIYEICQTPQYFFAMAYVEGQTLTQYIQNKSMDDKLKVFYLVCDAIEFAHSKKILHRDLKPDNILVDQSGVPIILDFGIAKHIGQSTDLTKTGDVFGTPKYMSPETAKGEKVDQRSDIYSLGVILYEILTGTVPFTGENYIELLFHLTTSDPIPPSKINVSIPRDGDLEIVCLTALAKDPKKRIPDAAFLKSEIHNIIHKNPIKLKPPTAWQKFGKWRKKNPVVLATFTAMLIIVCVALSTMFLEQRHSQKLQRQTQNEMANIKIEAIHSTLETIDAEMAAQNIFDSYNKITRCYRYLSEIINTISPKKAQNLHQLLNMHLRFDILNKFPKVTEKKLPQSPYPPICSPQNKYIIKMYIANNVPNYYIWENTQQQFTLENMYLKISHVHNYNAVLFSPNNQYLMLRLPKDTFAIFDLEKRQQIFSTKYCIVEDACFSADSRYCAFRFEKANDKRKERACHLLNLSTGKIRKFPIEVYGNMLISPNGNWFIIQEKQQKKLIIHNIINNKNYEYTDDIFKYTCRMCFTEEKNKVFIVSNVNMSILNLKKNTLVSSPSLLLGNFISAGPILTVDSHYAMGKKDGKLILAKKNINDSIFQQRLPSYFNMLVSHLKFHPQNFLVAIRNDIIELRDIYTGNVISTFAENGTLHSMQLQSQNGLKLSLTKSQSYKEYTIAFEKLQINDAGIKKILSRFKSLMHDLDPTLAMIAYKDIFIYTGHIGFIIWRNGKCIPKPIFEDISRIKYDIRNEQLFIHFASGRIDIYDARNGLSVRTFKSRIRRAVADFAISRYQDCIYISYNSPCRVVKENLDTKTEEILLETQGSTKKILELDKDTLLVASETWDYTKMALYVLRAGKPHTRILPKVRLNKIVALAADKTNTCFAAGDNIGNIYVWNGLSPKTFRTAKVNGTIKGLSFSPMSEYLSVTTKENVHIYSTKDLDKRFEIYRGFFKEKGVIFSKDWKKAYIPDGLGEIMIFDQSFLIDDEAMFRKIEQCDQMISAKTNEGLMYYMNKIENVLNNTK</sequence>
<evidence type="ECO:0000256" key="4">
    <source>
        <dbReference type="ARBA" id="ARBA00022840"/>
    </source>
</evidence>
<dbReference type="InterPro" id="IPR011044">
    <property type="entry name" value="Quino_amine_DH_bsu"/>
</dbReference>
<dbReference type="AlphaFoldDB" id="A0A5S9F402"/>
<dbReference type="PANTHER" id="PTHR43289">
    <property type="entry name" value="MITOGEN-ACTIVATED PROTEIN KINASE KINASE KINASE 20-RELATED"/>
    <property type="match status" value="1"/>
</dbReference>
<keyword evidence="6" id="KW-0812">Transmembrane</keyword>
<dbReference type="InterPro" id="IPR017441">
    <property type="entry name" value="Protein_kinase_ATP_BS"/>
</dbReference>
<protein>
    <submittedName>
        <fullName evidence="8">Protein kinase</fullName>
    </submittedName>
</protein>
<keyword evidence="2 5" id="KW-0547">Nucleotide-binding</keyword>
<evidence type="ECO:0000256" key="3">
    <source>
        <dbReference type="ARBA" id="ARBA00022777"/>
    </source>
</evidence>
<reference evidence="8 9" key="1">
    <citation type="submission" date="2019-08" db="EMBL/GenBank/DDBJ databases">
        <title>Complete genome sequence of Candidatus Uab amorphum.</title>
        <authorList>
            <person name="Shiratori T."/>
            <person name="Suzuki S."/>
            <person name="Kakizawa Y."/>
            <person name="Ishida K."/>
        </authorList>
    </citation>
    <scope>NUCLEOTIDE SEQUENCE [LARGE SCALE GENOMIC DNA]</scope>
    <source>
        <strain evidence="8 9">SRT547</strain>
    </source>
</reference>
<dbReference type="EMBL" id="AP019860">
    <property type="protein sequence ID" value="BBM84069.1"/>
    <property type="molecule type" value="Genomic_DNA"/>
</dbReference>
<dbReference type="RefSeq" id="WP_151968247.1">
    <property type="nucleotide sequence ID" value="NZ_AP019860.1"/>
</dbReference>
<keyword evidence="9" id="KW-1185">Reference proteome</keyword>
<evidence type="ECO:0000256" key="2">
    <source>
        <dbReference type="ARBA" id="ARBA00022741"/>
    </source>
</evidence>
<dbReference type="InterPro" id="IPR015943">
    <property type="entry name" value="WD40/YVTN_repeat-like_dom_sf"/>
</dbReference>
<evidence type="ECO:0000313" key="9">
    <source>
        <dbReference type="Proteomes" id="UP000326354"/>
    </source>
</evidence>
<dbReference type="Gene3D" id="3.30.200.20">
    <property type="entry name" value="Phosphorylase Kinase, domain 1"/>
    <property type="match status" value="1"/>
</dbReference>
<proteinExistence type="predicted"/>
<accession>A0A5S9F402</accession>
<keyword evidence="6" id="KW-0472">Membrane</keyword>
<dbReference type="OrthoDB" id="500858at2"/>
<dbReference type="PROSITE" id="PS00107">
    <property type="entry name" value="PROTEIN_KINASE_ATP"/>
    <property type="match status" value="1"/>
</dbReference>
<name>A0A5S9F402_UABAM</name>
<evidence type="ECO:0000259" key="7">
    <source>
        <dbReference type="PROSITE" id="PS50011"/>
    </source>
</evidence>
<dbReference type="PROSITE" id="PS00108">
    <property type="entry name" value="PROTEIN_KINASE_ST"/>
    <property type="match status" value="1"/>
</dbReference>
<dbReference type="InterPro" id="IPR000719">
    <property type="entry name" value="Prot_kinase_dom"/>
</dbReference>